<comment type="caution">
    <text evidence="5">The sequence shown here is derived from an EMBL/GenBank/DDBJ whole genome shotgun (WGS) entry which is preliminary data.</text>
</comment>
<dbReference type="InterPro" id="IPR038380">
    <property type="entry name" value="Ribosomal_bS21_sf"/>
</dbReference>
<keyword evidence="3" id="KW-0687">Ribonucleoprotein</keyword>
<dbReference type="AlphaFoldDB" id="A0A937DLU9"/>
<evidence type="ECO:0000313" key="6">
    <source>
        <dbReference type="Proteomes" id="UP000736856"/>
    </source>
</evidence>
<dbReference type="GO" id="GO:0005840">
    <property type="term" value="C:ribosome"/>
    <property type="evidence" value="ECO:0007669"/>
    <property type="project" value="UniProtKB-KW"/>
</dbReference>
<dbReference type="GO" id="GO:0006412">
    <property type="term" value="P:translation"/>
    <property type="evidence" value="ECO:0007669"/>
    <property type="project" value="InterPro"/>
</dbReference>
<evidence type="ECO:0000313" key="5">
    <source>
        <dbReference type="EMBL" id="MBL0848817.1"/>
    </source>
</evidence>
<gene>
    <name evidence="5" type="primary">rpsU</name>
    <name evidence="5" type="ORF">EU981_01765</name>
</gene>
<dbReference type="EMBL" id="SEOL01000002">
    <property type="protein sequence ID" value="MBL0848817.1"/>
    <property type="molecule type" value="Genomic_DNA"/>
</dbReference>
<dbReference type="InterPro" id="IPR001911">
    <property type="entry name" value="Ribosomal_bS21"/>
</dbReference>
<dbReference type="PANTHER" id="PTHR21109:SF0">
    <property type="entry name" value="SMALL RIBOSOMAL SUBUNIT PROTEIN BS21M"/>
    <property type="match status" value="1"/>
</dbReference>
<comment type="similarity">
    <text evidence="1">Belongs to the bacterial ribosomal protein bS21 family.</text>
</comment>
<reference evidence="5" key="1">
    <citation type="submission" date="2019-02" db="EMBL/GenBank/DDBJ databases">
        <title>A novel Candidatus Liberibacter species associated with the New Zealand native fuchsia psyllid, Ctenarytaina fuchsiae.</title>
        <authorList>
            <person name="Thompson S.M."/>
            <person name="Jorgensen N."/>
            <person name="David C."/>
            <person name="Bulman S.R."/>
            <person name="Smith G.R."/>
        </authorList>
    </citation>
    <scope>NUCLEOTIDE SEQUENCE</scope>
    <source>
        <strain evidence="5">Oxford</strain>
    </source>
</reference>
<accession>A0A937DLU9</accession>
<name>A0A937DLU9_9HYPH</name>
<dbReference type="GO" id="GO:0003735">
    <property type="term" value="F:structural constituent of ribosome"/>
    <property type="evidence" value="ECO:0007669"/>
    <property type="project" value="InterPro"/>
</dbReference>
<dbReference type="GO" id="GO:1990904">
    <property type="term" value="C:ribonucleoprotein complex"/>
    <property type="evidence" value="ECO:0007669"/>
    <property type="project" value="UniProtKB-KW"/>
</dbReference>
<evidence type="ECO:0000256" key="3">
    <source>
        <dbReference type="ARBA" id="ARBA00023274"/>
    </source>
</evidence>
<proteinExistence type="inferred from homology"/>
<dbReference type="Pfam" id="PF01165">
    <property type="entry name" value="Ribosomal_S21"/>
    <property type="match status" value="1"/>
</dbReference>
<organism evidence="5 6">
    <name type="scientific">Candidatus Liberibacter ctenarytainae</name>
    <dbReference type="NCBI Taxonomy" id="2020335"/>
    <lineage>
        <taxon>Bacteria</taxon>
        <taxon>Pseudomonadati</taxon>
        <taxon>Pseudomonadota</taxon>
        <taxon>Alphaproteobacteria</taxon>
        <taxon>Hyphomicrobiales</taxon>
        <taxon>Rhizobiaceae</taxon>
        <taxon>Liberibacter</taxon>
    </lineage>
</organism>
<dbReference type="Proteomes" id="UP000736856">
    <property type="component" value="Unassembled WGS sequence"/>
</dbReference>
<dbReference type="Gene3D" id="1.20.5.1150">
    <property type="entry name" value="Ribosomal protein S8"/>
    <property type="match status" value="1"/>
</dbReference>
<evidence type="ECO:0000256" key="2">
    <source>
        <dbReference type="ARBA" id="ARBA00022980"/>
    </source>
</evidence>
<protein>
    <recommendedName>
        <fullName evidence="4">Small ribosomal subunit protein bS21</fullName>
    </recommendedName>
</protein>
<sequence>MYVLVRDNNVEQALRVLKKKLQNEGILREVKIKERYEKPCQKRVRLRCEAIRRGRKLMRKLAQREGEPASRSRRYRR</sequence>
<evidence type="ECO:0000256" key="4">
    <source>
        <dbReference type="ARBA" id="ARBA00035135"/>
    </source>
</evidence>
<dbReference type="PANTHER" id="PTHR21109">
    <property type="entry name" value="MITOCHONDRIAL 28S RIBOSOMAL PROTEIN S21"/>
    <property type="match status" value="1"/>
</dbReference>
<keyword evidence="2 5" id="KW-0689">Ribosomal protein</keyword>
<dbReference type="NCBIfam" id="TIGR00030">
    <property type="entry name" value="S21p"/>
    <property type="match status" value="1"/>
</dbReference>
<evidence type="ECO:0000256" key="1">
    <source>
        <dbReference type="ARBA" id="ARBA00006640"/>
    </source>
</evidence>